<reference evidence="1" key="1">
    <citation type="submission" date="2021-03" db="EMBL/GenBank/DDBJ databases">
        <authorList>
            <person name="Tagirdzhanova G."/>
        </authorList>
    </citation>
    <scope>NUCLEOTIDE SEQUENCE</scope>
</reference>
<sequence>MLPSTRWRLSYHGIAQSIRTGLSYPRLYATHQKLSDPNIQRTPAKPKRPAHVAPKDWRRVQRLADEQAQIQRVDTPEVVALKTRLLHVANYGRVDLDTIDQAAADFRMLQQKKSILSSAHFKRLLTWCCRTLVHTNRRLVREKSLAQDAHFQRSQTMLQSLIDESVAQYKQGSIRPDPSIPALVLSHYNRVGEFEKATKLWKWLSSVREKGHQGWSTYAARIDIAAALDEGYDVCKTLFEEALATVGDPLVRYHILDNALLPDPTQPAPSAAVYAIPLLKSMTSIRIKYGRWREAYLGLDTILRLDPTRLWKQVKFDVSAGHTSWEAFLIECLEVQSGGFDGSKSSAVIPWLSQLVSPLSKQSDYQDVTPARLYSVACTILESLKIRYQAQLVASKGQRDQVKIPRESDFADLKLLWTCWSTLNRLNGGKIAQAQDDSGQTHDMVDFITWMLQELQCEGSKSFQAYIQYDNNAIAKLKGNPDMQQTISVLLSNLCGRLAQFYTSASETSFVKNQTIPFWSDLFTREDMSALYQEMGFNGEVKDQAIPANIEPSEAVSSHEDNEMGQPEFVYETATGLSFAEARFQSWWTINNLCLAANAFEQAGCLYPHRLIKGQEAEIATKQAEVLEAFGLNSSSEEEQKQKKQVLLEFVRDLRRHQGEPSV</sequence>
<dbReference type="AlphaFoldDB" id="A0A8H3HZX8"/>
<name>A0A8H3HZX8_9LECA</name>
<protein>
    <submittedName>
        <fullName evidence="1">Uncharacterized protein</fullName>
    </submittedName>
</protein>
<dbReference type="Proteomes" id="UP000664169">
    <property type="component" value="Unassembled WGS sequence"/>
</dbReference>
<accession>A0A8H3HZX8</accession>
<dbReference type="OrthoDB" id="185373at2759"/>
<proteinExistence type="predicted"/>
<keyword evidence="2" id="KW-1185">Reference proteome</keyword>
<dbReference type="EMBL" id="CAJPDQ010000005">
    <property type="protein sequence ID" value="CAF9909502.1"/>
    <property type="molecule type" value="Genomic_DNA"/>
</dbReference>
<gene>
    <name evidence="1" type="ORF">GOMPHAMPRED_006781</name>
</gene>
<comment type="caution">
    <text evidence="1">The sequence shown here is derived from an EMBL/GenBank/DDBJ whole genome shotgun (WGS) entry which is preliminary data.</text>
</comment>
<evidence type="ECO:0000313" key="2">
    <source>
        <dbReference type="Proteomes" id="UP000664169"/>
    </source>
</evidence>
<organism evidence="1 2">
    <name type="scientific">Gomphillus americanus</name>
    <dbReference type="NCBI Taxonomy" id="1940652"/>
    <lineage>
        <taxon>Eukaryota</taxon>
        <taxon>Fungi</taxon>
        <taxon>Dikarya</taxon>
        <taxon>Ascomycota</taxon>
        <taxon>Pezizomycotina</taxon>
        <taxon>Lecanoromycetes</taxon>
        <taxon>OSLEUM clade</taxon>
        <taxon>Ostropomycetidae</taxon>
        <taxon>Ostropales</taxon>
        <taxon>Graphidaceae</taxon>
        <taxon>Gomphilloideae</taxon>
        <taxon>Gomphillus</taxon>
    </lineage>
</organism>
<evidence type="ECO:0000313" key="1">
    <source>
        <dbReference type="EMBL" id="CAF9909502.1"/>
    </source>
</evidence>